<feature type="transmembrane region" description="Helical" evidence="1">
    <location>
        <begin position="133"/>
        <end position="155"/>
    </location>
</feature>
<keyword evidence="1" id="KW-1133">Transmembrane helix</keyword>
<feature type="non-terminal residue" evidence="2">
    <location>
        <position position="1"/>
    </location>
</feature>
<dbReference type="AlphaFoldDB" id="A0A0S3R1S4"/>
<keyword evidence="1" id="KW-0812">Transmembrane</keyword>
<accession>A0A0S3R1S4</accession>
<keyword evidence="1" id="KW-0472">Membrane</keyword>
<proteinExistence type="predicted"/>
<name>A0A0S3R1S4_PHAAN</name>
<reference evidence="2 3" key="1">
    <citation type="journal article" date="2015" name="Sci. Rep.">
        <title>The power of single molecule real-time sequencing technology in the de novo assembly of a eukaryotic genome.</title>
        <authorList>
            <person name="Sakai H."/>
            <person name="Naito K."/>
            <person name="Ogiso-Tanaka E."/>
            <person name="Takahashi Y."/>
            <person name="Iseki K."/>
            <person name="Muto C."/>
            <person name="Satou K."/>
            <person name="Teruya K."/>
            <person name="Shiroma A."/>
            <person name="Shimoji M."/>
            <person name="Hirano T."/>
            <person name="Itoh T."/>
            <person name="Kaga A."/>
            <person name="Tomooka N."/>
        </authorList>
    </citation>
    <scope>NUCLEOTIDE SEQUENCE [LARGE SCALE GENOMIC DNA]</scope>
    <source>
        <strain evidence="3">cv. Shumari</strain>
    </source>
</reference>
<gene>
    <name evidence="2" type="primary">Vigan.01G222500</name>
    <name evidence="2" type="ORF">VIGAN_01222500</name>
</gene>
<dbReference type="Proteomes" id="UP000291084">
    <property type="component" value="Chromosome 1"/>
</dbReference>
<evidence type="ECO:0000313" key="2">
    <source>
        <dbReference type="EMBL" id="BAT74537.1"/>
    </source>
</evidence>
<keyword evidence="3" id="KW-1185">Reference proteome</keyword>
<organism evidence="2 3">
    <name type="scientific">Vigna angularis var. angularis</name>
    <dbReference type="NCBI Taxonomy" id="157739"/>
    <lineage>
        <taxon>Eukaryota</taxon>
        <taxon>Viridiplantae</taxon>
        <taxon>Streptophyta</taxon>
        <taxon>Embryophyta</taxon>
        <taxon>Tracheophyta</taxon>
        <taxon>Spermatophyta</taxon>
        <taxon>Magnoliopsida</taxon>
        <taxon>eudicotyledons</taxon>
        <taxon>Gunneridae</taxon>
        <taxon>Pentapetalae</taxon>
        <taxon>rosids</taxon>
        <taxon>fabids</taxon>
        <taxon>Fabales</taxon>
        <taxon>Fabaceae</taxon>
        <taxon>Papilionoideae</taxon>
        <taxon>50 kb inversion clade</taxon>
        <taxon>NPAAA clade</taxon>
        <taxon>indigoferoid/millettioid clade</taxon>
        <taxon>Phaseoleae</taxon>
        <taxon>Vigna</taxon>
    </lineage>
</organism>
<protein>
    <submittedName>
        <fullName evidence="2">Uncharacterized protein</fullName>
    </submittedName>
</protein>
<evidence type="ECO:0000313" key="3">
    <source>
        <dbReference type="Proteomes" id="UP000291084"/>
    </source>
</evidence>
<evidence type="ECO:0000256" key="1">
    <source>
        <dbReference type="SAM" id="Phobius"/>
    </source>
</evidence>
<sequence length="156" mass="17507">FNFLLSDFHASSFAFTPLLYTFISTSPIHFHFYLPTLILFSTSPFLSSSKVVLSSLSSSTITALVPVSSKTIVVLPLLSLQHHCRVVVAILQHHCLVVIVVFQHHRHSSIALLHRSSSQQRLSLLYSSRSRVLHMWLVTVRSCGIAFVVHLLCILD</sequence>
<dbReference type="EMBL" id="AP015034">
    <property type="protein sequence ID" value="BAT74537.1"/>
    <property type="molecule type" value="Genomic_DNA"/>
</dbReference>